<dbReference type="AlphaFoldDB" id="A0A2I1G955"/>
<keyword evidence="3" id="KW-1185">Reference proteome</keyword>
<evidence type="ECO:0000313" key="3">
    <source>
        <dbReference type="Proteomes" id="UP000234323"/>
    </source>
</evidence>
<comment type="caution">
    <text evidence="2">The sequence shown here is derived from an EMBL/GenBank/DDBJ whole genome shotgun (WGS) entry which is preliminary data.</text>
</comment>
<dbReference type="PROSITE" id="PS50097">
    <property type="entry name" value="BTB"/>
    <property type="match status" value="1"/>
</dbReference>
<reference evidence="2 3" key="1">
    <citation type="submission" date="2015-10" db="EMBL/GenBank/DDBJ databases">
        <title>Genome analyses suggest a sexual origin of heterokaryosis in a supposedly ancient asexual fungus.</title>
        <authorList>
            <person name="Ropars J."/>
            <person name="Sedzielewska K."/>
            <person name="Noel J."/>
            <person name="Charron P."/>
            <person name="Farinelli L."/>
            <person name="Marton T."/>
            <person name="Kruger M."/>
            <person name="Pelin A."/>
            <person name="Brachmann A."/>
            <person name="Corradi N."/>
        </authorList>
    </citation>
    <scope>NUCLEOTIDE SEQUENCE [LARGE SCALE GENOMIC DNA]</scope>
    <source>
        <strain evidence="2 3">A4</strain>
    </source>
</reference>
<organism evidence="2 3">
    <name type="scientific">Rhizophagus irregularis</name>
    <dbReference type="NCBI Taxonomy" id="588596"/>
    <lineage>
        <taxon>Eukaryota</taxon>
        <taxon>Fungi</taxon>
        <taxon>Fungi incertae sedis</taxon>
        <taxon>Mucoromycota</taxon>
        <taxon>Glomeromycotina</taxon>
        <taxon>Glomeromycetes</taxon>
        <taxon>Glomerales</taxon>
        <taxon>Glomeraceae</taxon>
        <taxon>Rhizophagus</taxon>
    </lineage>
</organism>
<dbReference type="Proteomes" id="UP000234323">
    <property type="component" value="Unassembled WGS sequence"/>
</dbReference>
<feature type="domain" description="BTB" evidence="1">
    <location>
        <begin position="42"/>
        <end position="111"/>
    </location>
</feature>
<accession>A0A2I1G955</accession>
<evidence type="ECO:0000259" key="1">
    <source>
        <dbReference type="PROSITE" id="PS50097"/>
    </source>
</evidence>
<dbReference type="PANTHER" id="PTHR24413">
    <property type="entry name" value="SPECKLE-TYPE POZ PROTEIN"/>
    <property type="match status" value="1"/>
</dbReference>
<dbReference type="SUPFAM" id="SSF54695">
    <property type="entry name" value="POZ domain"/>
    <property type="match status" value="1"/>
</dbReference>
<dbReference type="InterPro" id="IPR000210">
    <property type="entry name" value="BTB/POZ_dom"/>
</dbReference>
<dbReference type="VEuPathDB" id="FungiDB:RhiirA1_427872"/>
<name>A0A2I1G955_9GLOM</name>
<dbReference type="Gene3D" id="3.30.710.10">
    <property type="entry name" value="Potassium Channel Kv1.1, Chain A"/>
    <property type="match status" value="1"/>
</dbReference>
<dbReference type="Pfam" id="PF00651">
    <property type="entry name" value="BTB"/>
    <property type="match status" value="1"/>
</dbReference>
<dbReference type="SMART" id="SM00225">
    <property type="entry name" value="BTB"/>
    <property type="match status" value="1"/>
</dbReference>
<dbReference type="EMBL" id="LLXI01000236">
    <property type="protein sequence ID" value="PKY43111.1"/>
    <property type="molecule type" value="Genomic_DNA"/>
</dbReference>
<sequence>MLAGASVMKPPPPPSPNPIFDQKEKLVISLQNKLEVQDNKHHDVIFIIDKEKIGANKYVLSAASTYFDRMFHSGLSESTMDKSEITIRDTSPDIFRVLLRWLHGKSFEEATKPVLRKPNDIPAGQSYKAYYLTFLVDLLKATDYYGVEFKNEVEDIIINSRHIGINNVRDILKRAKESDAERLKDFCEQFIETNKELI</sequence>
<feature type="non-terminal residue" evidence="2">
    <location>
        <position position="198"/>
    </location>
</feature>
<dbReference type="InterPro" id="IPR011333">
    <property type="entry name" value="SKP1/BTB/POZ_sf"/>
</dbReference>
<dbReference type="CDD" id="cd18186">
    <property type="entry name" value="BTB_POZ_ZBTB_KLHL-like"/>
    <property type="match status" value="1"/>
</dbReference>
<proteinExistence type="predicted"/>
<evidence type="ECO:0000313" key="2">
    <source>
        <dbReference type="EMBL" id="PKY43111.1"/>
    </source>
</evidence>
<gene>
    <name evidence="2" type="ORF">RhiirA4_398284</name>
</gene>
<protein>
    <submittedName>
        <fullName evidence="2">POZ domain-containing protein</fullName>
    </submittedName>
</protein>
<dbReference type="VEuPathDB" id="FungiDB:FUN_003190"/>